<name>A0AAD4CUT4_ASPNN</name>
<evidence type="ECO:0000259" key="1">
    <source>
        <dbReference type="Pfam" id="PF13417"/>
    </source>
</evidence>
<evidence type="ECO:0000259" key="2">
    <source>
        <dbReference type="Pfam" id="PF22041"/>
    </source>
</evidence>
<dbReference type="AlphaFoldDB" id="A0AAD4CUT4"/>
<dbReference type="InterPro" id="IPR054416">
    <property type="entry name" value="GST_UstS-like_C"/>
</dbReference>
<dbReference type="InterPro" id="IPR036282">
    <property type="entry name" value="Glutathione-S-Trfase_C_sf"/>
</dbReference>
<evidence type="ECO:0008006" key="5">
    <source>
        <dbReference type="Google" id="ProtNLM"/>
    </source>
</evidence>
<dbReference type="EMBL" id="VCAU01000010">
    <property type="protein sequence ID" value="KAF9892838.1"/>
    <property type="molecule type" value="Genomic_DNA"/>
</dbReference>
<dbReference type="Pfam" id="PF22041">
    <property type="entry name" value="GST_C_7"/>
    <property type="match status" value="1"/>
</dbReference>
<dbReference type="Proteomes" id="UP001194746">
    <property type="component" value="Unassembled WGS sequence"/>
</dbReference>
<evidence type="ECO:0000313" key="3">
    <source>
        <dbReference type="EMBL" id="KAF9892838.1"/>
    </source>
</evidence>
<sequence>MTDHTTPVHFFDITCTLPGKYYEFHSTLVNPKPNPNPQTGPSKSWSPNTLKTRLILNYKNIPYTQSFISYPDIAPLLSAAAIPPHAHGTTPFTLPAIHHLTITTNPNHILMDSLAIATHLDQTFPARPLFPSNNASYALALAVTELLHKVRDQCAPLVIPNVGDLLDPRGREYFVQTRSARFGKPLSEVRPRDPAVVRSVMDAARAEMRPIADMLRGRPGKKGPFFEGETPGYADFLVVAFLAWPERADRVLFEELVAVDCVLRDLWEACLPWVNGQGEEREWVIPS</sequence>
<dbReference type="SUPFAM" id="SSF47616">
    <property type="entry name" value="GST C-terminal domain-like"/>
    <property type="match status" value="1"/>
</dbReference>
<proteinExistence type="predicted"/>
<dbReference type="InterPro" id="IPR036249">
    <property type="entry name" value="Thioredoxin-like_sf"/>
</dbReference>
<gene>
    <name evidence="3" type="ORF">FE257_000427</name>
</gene>
<organism evidence="3 4">
    <name type="scientific">Aspergillus nanangensis</name>
    <dbReference type="NCBI Taxonomy" id="2582783"/>
    <lineage>
        <taxon>Eukaryota</taxon>
        <taxon>Fungi</taxon>
        <taxon>Dikarya</taxon>
        <taxon>Ascomycota</taxon>
        <taxon>Pezizomycotina</taxon>
        <taxon>Eurotiomycetes</taxon>
        <taxon>Eurotiomycetidae</taxon>
        <taxon>Eurotiales</taxon>
        <taxon>Aspergillaceae</taxon>
        <taxon>Aspergillus</taxon>
        <taxon>Aspergillus subgen. Circumdati</taxon>
    </lineage>
</organism>
<keyword evidence="4" id="KW-1185">Reference proteome</keyword>
<feature type="domain" description="Glutathione S-transferase UstS-like C-terminal" evidence="2">
    <location>
        <begin position="138"/>
        <end position="250"/>
    </location>
</feature>
<feature type="domain" description="GST N-terminal" evidence="1">
    <location>
        <begin position="46"/>
        <end position="127"/>
    </location>
</feature>
<protein>
    <recommendedName>
        <fullName evidence="5">GST N-terminal domain-containing protein</fullName>
    </recommendedName>
</protein>
<accession>A0AAD4CUT4</accession>
<dbReference type="Gene3D" id="3.40.30.10">
    <property type="entry name" value="Glutaredoxin"/>
    <property type="match status" value="1"/>
</dbReference>
<reference evidence="3" key="2">
    <citation type="submission" date="2020-02" db="EMBL/GenBank/DDBJ databases">
        <authorList>
            <person name="Gilchrist C.L.M."/>
            <person name="Chooi Y.-H."/>
        </authorList>
    </citation>
    <scope>NUCLEOTIDE SEQUENCE</scope>
    <source>
        <strain evidence="3">MST-FP2251</strain>
    </source>
</reference>
<reference evidence="3" key="1">
    <citation type="journal article" date="2019" name="Beilstein J. Org. Chem.">
        <title>Nanangenines: drimane sesquiterpenoids as the dominant metabolite cohort of a novel Australian fungus, Aspergillus nanangensis.</title>
        <authorList>
            <person name="Lacey H.J."/>
            <person name="Gilchrist C.L.M."/>
            <person name="Crombie A."/>
            <person name="Kalaitzis J.A."/>
            <person name="Vuong D."/>
            <person name="Rutledge P.J."/>
            <person name="Turner P."/>
            <person name="Pitt J.I."/>
            <person name="Lacey E."/>
            <person name="Chooi Y.H."/>
            <person name="Piggott A.M."/>
        </authorList>
    </citation>
    <scope>NUCLEOTIDE SEQUENCE</scope>
    <source>
        <strain evidence="3">MST-FP2251</strain>
    </source>
</reference>
<dbReference type="SUPFAM" id="SSF52833">
    <property type="entry name" value="Thioredoxin-like"/>
    <property type="match status" value="1"/>
</dbReference>
<dbReference type="Pfam" id="PF13417">
    <property type="entry name" value="GST_N_3"/>
    <property type="match status" value="1"/>
</dbReference>
<evidence type="ECO:0000313" key="4">
    <source>
        <dbReference type="Proteomes" id="UP001194746"/>
    </source>
</evidence>
<dbReference type="Gene3D" id="1.20.1050.10">
    <property type="match status" value="1"/>
</dbReference>
<dbReference type="InterPro" id="IPR004045">
    <property type="entry name" value="Glutathione_S-Trfase_N"/>
</dbReference>
<comment type="caution">
    <text evidence="3">The sequence shown here is derived from an EMBL/GenBank/DDBJ whole genome shotgun (WGS) entry which is preliminary data.</text>
</comment>